<feature type="domain" description="Methyl-accepting transducer" evidence="9">
    <location>
        <begin position="290"/>
        <end position="526"/>
    </location>
</feature>
<reference evidence="11 12" key="1">
    <citation type="journal article" date="2015" name="Genome Announc.">
        <title>Draft Genome Sequences of Marine Isolates of Thalassomonas viridans and Thalassomonas actiniarum.</title>
        <authorList>
            <person name="Olonade I."/>
            <person name="van Zyl L.J."/>
            <person name="Trindade M."/>
        </authorList>
    </citation>
    <scope>NUCLEOTIDE SEQUENCE [LARGE SCALE GENOMIC DNA]</scope>
    <source>
        <strain evidence="11 12">XOM25</strain>
    </source>
</reference>
<evidence type="ECO:0000256" key="7">
    <source>
        <dbReference type="PROSITE-ProRule" id="PRU00284"/>
    </source>
</evidence>
<dbReference type="GO" id="GO:0006935">
    <property type="term" value="P:chemotaxis"/>
    <property type="evidence" value="ECO:0007669"/>
    <property type="project" value="InterPro"/>
</dbReference>
<reference evidence="11 12" key="2">
    <citation type="journal article" date="2022" name="Mar. Drugs">
        <title>Bioassay-Guided Fractionation Leads to the Detection of Cholic Acid Generated by the Rare Thalassomonas sp.</title>
        <authorList>
            <person name="Pheiffer F."/>
            <person name="Schneider Y.K."/>
            <person name="Hansen E.H."/>
            <person name="Andersen J.H."/>
            <person name="Isaksson J."/>
            <person name="Busche T."/>
            <person name="R C."/>
            <person name="Kalinowski J."/>
            <person name="Zyl L.V."/>
            <person name="Trindade M."/>
        </authorList>
    </citation>
    <scope>NUCLEOTIDE SEQUENCE [LARGE SCALE GENOMIC DNA]</scope>
    <source>
        <strain evidence="11 12">XOM25</strain>
    </source>
</reference>
<comment type="subcellular location">
    <subcellularLocation>
        <location evidence="1">Membrane</location>
        <topology evidence="1">Multi-pass membrane protein</topology>
    </subcellularLocation>
</comment>
<dbReference type="PRINTS" id="PR00260">
    <property type="entry name" value="CHEMTRNSDUCR"/>
</dbReference>
<dbReference type="CDD" id="cd11386">
    <property type="entry name" value="MCP_signal"/>
    <property type="match status" value="1"/>
</dbReference>
<keyword evidence="12" id="KW-1185">Reference proteome</keyword>
<evidence type="ECO:0000256" key="3">
    <source>
        <dbReference type="ARBA" id="ARBA00022989"/>
    </source>
</evidence>
<feature type="transmembrane region" description="Helical" evidence="8">
    <location>
        <begin position="27"/>
        <end position="49"/>
    </location>
</feature>
<evidence type="ECO:0000259" key="10">
    <source>
        <dbReference type="PROSITE" id="PS50885"/>
    </source>
</evidence>
<evidence type="ECO:0000256" key="2">
    <source>
        <dbReference type="ARBA" id="ARBA00022692"/>
    </source>
</evidence>
<comment type="similarity">
    <text evidence="6">Belongs to the methyl-accepting chemotaxis (MCP) protein family.</text>
</comment>
<dbReference type="Pfam" id="PF00015">
    <property type="entry name" value="MCPsignal"/>
    <property type="match status" value="1"/>
</dbReference>
<dbReference type="EMBL" id="CP059733">
    <property type="protein sequence ID" value="WDE04385.1"/>
    <property type="molecule type" value="Genomic_DNA"/>
</dbReference>
<keyword evidence="2 8" id="KW-0812">Transmembrane</keyword>
<dbReference type="Pfam" id="PF12729">
    <property type="entry name" value="4HB_MCP_1"/>
    <property type="match status" value="1"/>
</dbReference>
<dbReference type="Pfam" id="PF00672">
    <property type="entry name" value="HAMP"/>
    <property type="match status" value="1"/>
</dbReference>
<evidence type="ECO:0000256" key="1">
    <source>
        <dbReference type="ARBA" id="ARBA00004141"/>
    </source>
</evidence>
<evidence type="ECO:0000256" key="6">
    <source>
        <dbReference type="ARBA" id="ARBA00029447"/>
    </source>
</evidence>
<feature type="transmembrane region" description="Helical" evidence="8">
    <location>
        <begin position="209"/>
        <end position="230"/>
    </location>
</feature>
<evidence type="ECO:0000256" key="5">
    <source>
        <dbReference type="ARBA" id="ARBA00023224"/>
    </source>
</evidence>
<dbReference type="InterPro" id="IPR004089">
    <property type="entry name" value="MCPsignal_dom"/>
</dbReference>
<dbReference type="CDD" id="cd06225">
    <property type="entry name" value="HAMP"/>
    <property type="match status" value="1"/>
</dbReference>
<dbReference type="PROSITE" id="PS50885">
    <property type="entry name" value="HAMP"/>
    <property type="match status" value="1"/>
</dbReference>
<dbReference type="FunFam" id="1.10.287.950:FF:000001">
    <property type="entry name" value="Methyl-accepting chemotaxis sensory transducer"/>
    <property type="match status" value="1"/>
</dbReference>
<evidence type="ECO:0000256" key="4">
    <source>
        <dbReference type="ARBA" id="ARBA00023136"/>
    </source>
</evidence>
<evidence type="ECO:0000313" key="11">
    <source>
        <dbReference type="EMBL" id="WDE04385.1"/>
    </source>
</evidence>
<dbReference type="KEGG" id="tvd:SG34_024075"/>
<dbReference type="Gene3D" id="1.10.287.950">
    <property type="entry name" value="Methyl-accepting chemotaxis protein"/>
    <property type="match status" value="1"/>
</dbReference>
<dbReference type="AlphaFoldDB" id="A0AAE9Z1P0"/>
<dbReference type="InterPro" id="IPR024478">
    <property type="entry name" value="HlyB_4HB_MCP"/>
</dbReference>
<evidence type="ECO:0000256" key="8">
    <source>
        <dbReference type="SAM" id="Phobius"/>
    </source>
</evidence>
<proteinExistence type="inferred from homology"/>
<dbReference type="GO" id="GO:0007165">
    <property type="term" value="P:signal transduction"/>
    <property type="evidence" value="ECO:0007669"/>
    <property type="project" value="UniProtKB-KW"/>
</dbReference>
<dbReference type="SMART" id="SM00304">
    <property type="entry name" value="HAMP"/>
    <property type="match status" value="1"/>
</dbReference>
<dbReference type="Proteomes" id="UP000032352">
    <property type="component" value="Chromosome"/>
</dbReference>
<sequence length="563" mass="61093">MTAENYNGGKPGSRRFRFNVKTVRTKLLLAALVPFLAILTLFISTLYLLGEINQGVGRIYQQRIVPTQSLKVIADNYAVRVIDAVNKANAGIFSAEQALRQIKQAQELIAENWSGYLASGLSGREAELAEEANVLFARANRAIADIEHKLTGFVNKASGRVEGKLDAIDGPLYTDIDPISDKISELIQLQLELAGQERESIDLWYRESVVAYIVGGIIILVLLLALRLMISRSVILPLNTLRSTMEKIARHSDLTVKTGITSRDEIGAMAAAFDAMLQKISCLIVEITAATEQIATAAEEMSVVSTQACDNTRHQQTQTGQATSAIRDMSVSVQQVCQHATDTNEASVHANSQAQNGYLVVQQTVSGIDELAAIVQQASEAVYKVEQDTQNIGVVLEVIKGIADQINLLALNAAIEAARAGDSGRGFAVVANEVRDLAQKTQQSTEEIQQVIERLQFGSQYVVKIMKKGEVSARESAGQAQQTSQALTGISQSVAKITRMNGQIAIVARQQSQVSDDINEHISLINDLTGETSRGAEQIEQASLDLSRLACDLRAMVNLFKVS</sequence>
<evidence type="ECO:0000313" key="12">
    <source>
        <dbReference type="Proteomes" id="UP000032352"/>
    </source>
</evidence>
<keyword evidence="5 7" id="KW-0807">Transducer</keyword>
<gene>
    <name evidence="11" type="ORF">SG34_024075</name>
</gene>
<protein>
    <submittedName>
        <fullName evidence="11">Methyl-accepting chemotaxis protein</fullName>
    </submittedName>
</protein>
<keyword evidence="4 8" id="KW-0472">Membrane</keyword>
<dbReference type="SMART" id="SM00283">
    <property type="entry name" value="MA"/>
    <property type="match status" value="1"/>
</dbReference>
<dbReference type="PANTHER" id="PTHR32089">
    <property type="entry name" value="METHYL-ACCEPTING CHEMOTAXIS PROTEIN MCPB"/>
    <property type="match status" value="1"/>
</dbReference>
<accession>A0AAE9Z1P0</accession>
<dbReference type="PANTHER" id="PTHR32089:SF119">
    <property type="entry name" value="METHYL-ACCEPTING CHEMOTAXIS PROTEIN CTPL"/>
    <property type="match status" value="1"/>
</dbReference>
<keyword evidence="3 8" id="KW-1133">Transmembrane helix</keyword>
<dbReference type="SUPFAM" id="SSF58104">
    <property type="entry name" value="Methyl-accepting chemotaxis protein (MCP) signaling domain"/>
    <property type="match status" value="1"/>
</dbReference>
<organism evidence="11 12">
    <name type="scientific">Thalassomonas viridans</name>
    <dbReference type="NCBI Taxonomy" id="137584"/>
    <lineage>
        <taxon>Bacteria</taxon>
        <taxon>Pseudomonadati</taxon>
        <taxon>Pseudomonadota</taxon>
        <taxon>Gammaproteobacteria</taxon>
        <taxon>Alteromonadales</taxon>
        <taxon>Colwelliaceae</taxon>
        <taxon>Thalassomonas</taxon>
    </lineage>
</organism>
<evidence type="ECO:0000259" key="9">
    <source>
        <dbReference type="PROSITE" id="PS50111"/>
    </source>
</evidence>
<dbReference type="RefSeq" id="WP_053047411.1">
    <property type="nucleotide sequence ID" value="NZ_CP059733.1"/>
</dbReference>
<dbReference type="GO" id="GO:0004888">
    <property type="term" value="F:transmembrane signaling receptor activity"/>
    <property type="evidence" value="ECO:0007669"/>
    <property type="project" value="InterPro"/>
</dbReference>
<dbReference type="GO" id="GO:0016020">
    <property type="term" value="C:membrane"/>
    <property type="evidence" value="ECO:0007669"/>
    <property type="project" value="UniProtKB-SubCell"/>
</dbReference>
<dbReference type="InterPro" id="IPR004090">
    <property type="entry name" value="Chemotax_Me-accpt_rcpt"/>
</dbReference>
<feature type="domain" description="HAMP" evidence="10">
    <location>
        <begin position="232"/>
        <end position="285"/>
    </location>
</feature>
<name>A0AAE9Z1P0_9GAMM</name>
<dbReference type="PROSITE" id="PS50111">
    <property type="entry name" value="CHEMOTAXIS_TRANSDUC_2"/>
    <property type="match status" value="1"/>
</dbReference>
<dbReference type="InterPro" id="IPR003660">
    <property type="entry name" value="HAMP_dom"/>
</dbReference>